<keyword evidence="3" id="KW-1185">Reference proteome</keyword>
<name>A0A1I1TKA0_9BACT</name>
<dbReference type="InterPro" id="IPR016047">
    <property type="entry name" value="M23ase_b-sheet_dom"/>
</dbReference>
<reference evidence="3" key="1">
    <citation type="submission" date="2016-10" db="EMBL/GenBank/DDBJ databases">
        <authorList>
            <person name="Varghese N."/>
            <person name="Submissions S."/>
        </authorList>
    </citation>
    <scope>NUCLEOTIDE SEQUENCE [LARGE SCALE GENOMIC DNA]</scope>
    <source>
        <strain evidence="3">ATCC 25963</strain>
    </source>
</reference>
<sequence length="370" mass="40354">MHPLRVLVVALSLAAGLGCKPKDLRAPNQASLKPTSELMPEADRLINGLLLGRVSELHAWMSPSLKSVVRPPELAATGERLRTRYGQPIGILEEKVHKEGDLTWYSGLVVYARGKAGAPDRKVRLVLFQFAVTPDRALDRLLVREHLAFEQIAGPARRYATVTRLHFVSTGEWTIVHGGPRRMTNYHHNHRGQRFAYDMVVMKGGRSKPVGGSGNKDSYCYGYPVLAPASGTVIRAVNDVPENRPGTTGEGGGNGVVIDHGFGEASSLWHMIPGTVTVKVGDKVELGQELGKVGNSGHSSGPHIHFHVATKANSPQGELGLPAPFVDVYIDGAWYERKMPVRSDRVRRTATDRLERKQRGSAEVLIDAAL</sequence>
<protein>
    <submittedName>
        <fullName evidence="2">Peptidase family M23</fullName>
    </submittedName>
</protein>
<dbReference type="EMBL" id="FOMX01000002">
    <property type="protein sequence ID" value="SFD55890.1"/>
    <property type="molecule type" value="Genomic_DNA"/>
</dbReference>
<dbReference type="PANTHER" id="PTHR21666">
    <property type="entry name" value="PEPTIDASE-RELATED"/>
    <property type="match status" value="1"/>
</dbReference>
<dbReference type="Gene3D" id="2.70.70.10">
    <property type="entry name" value="Glucose Permease (Domain IIA)"/>
    <property type="match status" value="1"/>
</dbReference>
<dbReference type="AlphaFoldDB" id="A0A1I1TKA0"/>
<proteinExistence type="predicted"/>
<dbReference type="Pfam" id="PF01551">
    <property type="entry name" value="Peptidase_M23"/>
    <property type="match status" value="1"/>
</dbReference>
<dbReference type="CDD" id="cd12797">
    <property type="entry name" value="M23_peptidase"/>
    <property type="match status" value="1"/>
</dbReference>
<evidence type="ECO:0000259" key="1">
    <source>
        <dbReference type="Pfam" id="PF01551"/>
    </source>
</evidence>
<dbReference type="RefSeq" id="WP_096334177.1">
    <property type="nucleotide sequence ID" value="NZ_FOMX01000002.1"/>
</dbReference>
<feature type="domain" description="M23ase beta-sheet core" evidence="1">
    <location>
        <begin position="221"/>
        <end position="312"/>
    </location>
</feature>
<evidence type="ECO:0000313" key="3">
    <source>
        <dbReference type="Proteomes" id="UP000199400"/>
    </source>
</evidence>
<accession>A0A1I1TKA0</accession>
<dbReference type="OrthoDB" id="9815245at2"/>
<evidence type="ECO:0000313" key="2">
    <source>
        <dbReference type="EMBL" id="SFD55890.1"/>
    </source>
</evidence>
<dbReference type="STRING" id="54.SAMN02745121_00607"/>
<dbReference type="InterPro" id="IPR050570">
    <property type="entry name" value="Cell_wall_metabolism_enzyme"/>
</dbReference>
<dbReference type="InterPro" id="IPR011055">
    <property type="entry name" value="Dup_hybrid_motif"/>
</dbReference>
<dbReference type="PROSITE" id="PS51257">
    <property type="entry name" value="PROKAR_LIPOPROTEIN"/>
    <property type="match status" value="1"/>
</dbReference>
<dbReference type="GO" id="GO:0004222">
    <property type="term" value="F:metalloendopeptidase activity"/>
    <property type="evidence" value="ECO:0007669"/>
    <property type="project" value="TreeGrafter"/>
</dbReference>
<gene>
    <name evidence="2" type="ORF">SAMN02745121_00607</name>
</gene>
<dbReference type="SUPFAM" id="SSF51261">
    <property type="entry name" value="Duplicated hybrid motif"/>
    <property type="match status" value="1"/>
</dbReference>
<dbReference type="PANTHER" id="PTHR21666:SF270">
    <property type="entry name" value="MUREIN HYDROLASE ACTIVATOR ENVC"/>
    <property type="match status" value="1"/>
</dbReference>
<organism evidence="2 3">
    <name type="scientific">Nannocystis exedens</name>
    <dbReference type="NCBI Taxonomy" id="54"/>
    <lineage>
        <taxon>Bacteria</taxon>
        <taxon>Pseudomonadati</taxon>
        <taxon>Myxococcota</taxon>
        <taxon>Polyangia</taxon>
        <taxon>Nannocystales</taxon>
        <taxon>Nannocystaceae</taxon>
        <taxon>Nannocystis</taxon>
    </lineage>
</organism>
<dbReference type="Proteomes" id="UP000199400">
    <property type="component" value="Unassembled WGS sequence"/>
</dbReference>